<comment type="caution">
    <text evidence="4">The sequence shown here is derived from an EMBL/GenBank/DDBJ whole genome shotgun (WGS) entry which is preliminary data.</text>
</comment>
<dbReference type="OrthoDB" id="9805009at2"/>
<dbReference type="GO" id="GO:0006004">
    <property type="term" value="P:fucose metabolic process"/>
    <property type="evidence" value="ECO:0007669"/>
    <property type="project" value="TreeGrafter"/>
</dbReference>
<keyword evidence="2" id="KW-0413">Isomerase</keyword>
<dbReference type="InterPro" id="IPR007721">
    <property type="entry name" value="RbsD_FucU"/>
</dbReference>
<dbReference type="InterPro" id="IPR023750">
    <property type="entry name" value="RbsD-like_sf"/>
</dbReference>
<evidence type="ECO:0000256" key="3">
    <source>
        <dbReference type="ARBA" id="ARBA00036324"/>
    </source>
</evidence>
<dbReference type="Gene3D" id="3.40.1650.10">
    <property type="entry name" value="RbsD-like domain"/>
    <property type="match status" value="1"/>
</dbReference>
<evidence type="ECO:0000313" key="5">
    <source>
        <dbReference type="Proteomes" id="UP000280668"/>
    </source>
</evidence>
<dbReference type="RefSeq" id="WP_123302847.1">
    <property type="nucleotide sequence ID" value="NZ_RKHK01000001.1"/>
</dbReference>
<comment type="catalytic activity">
    <reaction evidence="3">
        <text>alpha-L-fucose = beta-L-fucose</text>
        <dbReference type="Rhea" id="RHEA:25580"/>
        <dbReference type="ChEBI" id="CHEBI:42548"/>
        <dbReference type="ChEBI" id="CHEBI:42589"/>
        <dbReference type="EC" id="5.1.3.29"/>
    </reaction>
</comment>
<dbReference type="PANTHER" id="PTHR31690:SF4">
    <property type="entry name" value="FUCOSE MUTAROTASE"/>
    <property type="match status" value="1"/>
</dbReference>
<accession>A0A3N2BAF7</accession>
<organism evidence="4 5">
    <name type="scientific">Bogoriella caseilytica</name>
    <dbReference type="NCBI Taxonomy" id="56055"/>
    <lineage>
        <taxon>Bacteria</taxon>
        <taxon>Bacillati</taxon>
        <taxon>Actinomycetota</taxon>
        <taxon>Actinomycetes</taxon>
        <taxon>Micrococcales</taxon>
        <taxon>Bogoriellaceae</taxon>
        <taxon>Bogoriella</taxon>
    </lineage>
</organism>
<comment type="catalytic activity">
    <reaction evidence="1">
        <text>beta-D-ribopyranose = beta-D-ribofuranose</text>
        <dbReference type="Rhea" id="RHEA:25432"/>
        <dbReference type="ChEBI" id="CHEBI:27476"/>
        <dbReference type="ChEBI" id="CHEBI:47002"/>
        <dbReference type="EC" id="5.4.99.62"/>
    </reaction>
</comment>
<gene>
    <name evidence="4" type="ORF">EDD31_0603</name>
</gene>
<dbReference type="GO" id="GO:0062193">
    <property type="term" value="F:D-ribose pyranase activity"/>
    <property type="evidence" value="ECO:0007669"/>
    <property type="project" value="UniProtKB-EC"/>
</dbReference>
<dbReference type="EMBL" id="RKHK01000001">
    <property type="protein sequence ID" value="ROR72253.1"/>
    <property type="molecule type" value="Genomic_DNA"/>
</dbReference>
<dbReference type="PANTHER" id="PTHR31690">
    <property type="entry name" value="FUCOSE MUTAROTASE"/>
    <property type="match status" value="1"/>
</dbReference>
<reference evidence="4 5" key="1">
    <citation type="submission" date="2018-11" db="EMBL/GenBank/DDBJ databases">
        <title>Sequencing the genomes of 1000 actinobacteria strains.</title>
        <authorList>
            <person name="Klenk H.-P."/>
        </authorList>
    </citation>
    <scope>NUCLEOTIDE SEQUENCE [LARGE SCALE GENOMIC DNA]</scope>
    <source>
        <strain evidence="4 5">DSM 11294</strain>
    </source>
</reference>
<evidence type="ECO:0000313" key="4">
    <source>
        <dbReference type="EMBL" id="ROR72253.1"/>
    </source>
</evidence>
<dbReference type="InterPro" id="IPR050443">
    <property type="entry name" value="RbsD/FucU_mutarotase"/>
</dbReference>
<keyword evidence="5" id="KW-1185">Reference proteome</keyword>
<dbReference type="Pfam" id="PF05025">
    <property type="entry name" value="RbsD_FucU"/>
    <property type="match status" value="1"/>
</dbReference>
<dbReference type="AlphaFoldDB" id="A0A3N2BAF7"/>
<sequence>MLKYDLTHPPLIAALASAGHGDRILIADGNFPSLAMTSPQARLIHLNLAPDLLTTTAVLRPILSAVNPESAVMMEARDPAPVQAELRGLLGAGVPVDHLGRFAFYDLAKSREVGVVIQTGDTRPYGNVVITIGMR</sequence>
<dbReference type="GO" id="GO:0036373">
    <property type="term" value="F:L-fucose mutarotase activity"/>
    <property type="evidence" value="ECO:0007669"/>
    <property type="project" value="UniProtKB-EC"/>
</dbReference>
<dbReference type="Proteomes" id="UP000280668">
    <property type="component" value="Unassembled WGS sequence"/>
</dbReference>
<evidence type="ECO:0000256" key="1">
    <source>
        <dbReference type="ARBA" id="ARBA00000223"/>
    </source>
</evidence>
<name>A0A3N2BAF7_9MICO</name>
<dbReference type="SUPFAM" id="SSF102546">
    <property type="entry name" value="RbsD-like"/>
    <property type="match status" value="1"/>
</dbReference>
<protein>
    <submittedName>
        <fullName evidence="4">L-fucose mutarotase</fullName>
    </submittedName>
</protein>
<proteinExistence type="predicted"/>
<evidence type="ECO:0000256" key="2">
    <source>
        <dbReference type="ARBA" id="ARBA00023235"/>
    </source>
</evidence>
<dbReference type="GO" id="GO:0042806">
    <property type="term" value="F:fucose binding"/>
    <property type="evidence" value="ECO:0007669"/>
    <property type="project" value="TreeGrafter"/>
</dbReference>